<sequence length="817" mass="86039">MDLLHQNSSSPGLGICSSLGVLSPDNRMPSSYNSSGTSSGPLSPNLSSMKQCRSSSDVEVDARDDGGPLKLARKDSFSYSRPSAAEQHQQHQHSQQQQQQHVGKLNMNSGGGGGAPAAAAAANNNNGPAGSHSFSGDNGGSRIACSPTNSCLSDGVLVASDAAAAANLMGGDTRMLRSDAMASPGSSYNLAAANSNMRPFSYQSYQYPGASGSPLMLAAAAAARGDHLGMQSAMSMRGPFTANQWAELEHQALIFKYMMAGASVPPELLNPIRRSVALNNLASSHPSLRMGWGNFHLGIPNNPDPEPGRCRRTDGKKWRCSREVVPDQKYCDRHMHRGRNRSKKNAENQAAAAAAAAAANSQSAAAAAAGGNTTTQSATNVGGVVQSSGLNQIHSSLRPPLGMNGQNHHQHPSVGAAAAAAASPFNSGTPTKSNFSSLPTGIPSGNNSGSSLQFPMQSLSGASPGGNKDYRYMSGMSKPELGLGPEQLLFSDSPLSSVHHQWQQNFQSKFPRLSSSSSNNSPSSPLYPQHQHHHHHHHHQQELRSLSGQQHFEMPEASQINHLSQPLLGPGYGGGPTAAAAAAGLEHVGRDCEEQPLRHFFDDWPRQRDPSTISWNDIEDDQKQHQHQNQQRAATPPTAVTAPGAGGTTTIPRTTSATQLSISLPMSSSDFRVATSPRGKLSLSPLKLSMSRSEFEEDQLGGDPTRMGLGVGLGGGSRQQQQQQQQTWMQSLEGGPLAEVLQSSTPRDHCKSSPGLNLLGDGWESSSRETSRMPSPTAVLTKTPFGSFSDSSSNASSPRAVHAEALLGNAGSKQLTS</sequence>
<dbReference type="Gramene" id="EFJ24588">
    <property type="protein sequence ID" value="EFJ24588"/>
    <property type="gene ID" value="SELMODRAFT_442384"/>
</dbReference>
<evidence type="ECO:0000256" key="1">
    <source>
        <dbReference type="ARBA" id="ARBA00004123"/>
    </source>
</evidence>
<feature type="domain" description="QLQ" evidence="5">
    <location>
        <begin position="239"/>
        <end position="274"/>
    </location>
</feature>
<name>D8RSZ9_SELML</name>
<protein>
    <recommendedName>
        <fullName evidence="9">Growth-regulating factor</fullName>
    </recommendedName>
</protein>
<feature type="domain" description="WRC" evidence="6">
    <location>
        <begin position="304"/>
        <end position="348"/>
    </location>
</feature>
<dbReference type="InParanoid" id="D8RSZ9"/>
<evidence type="ECO:0000256" key="4">
    <source>
        <dbReference type="SAM" id="MobiDB-lite"/>
    </source>
</evidence>
<feature type="compositionally biased region" description="Basic residues" evidence="4">
    <location>
        <begin position="530"/>
        <end position="539"/>
    </location>
</feature>
<dbReference type="FunCoup" id="D8RSZ9">
    <property type="interactions" value="491"/>
</dbReference>
<dbReference type="eggNOG" id="ENOG502QRK7">
    <property type="taxonomic scope" value="Eukaryota"/>
</dbReference>
<evidence type="ECO:0000313" key="7">
    <source>
        <dbReference type="EMBL" id="EFJ24588.1"/>
    </source>
</evidence>
<dbReference type="OMA" id="HHHQANW"/>
<dbReference type="GO" id="GO:0006351">
    <property type="term" value="P:DNA-templated transcription"/>
    <property type="evidence" value="ECO:0007669"/>
    <property type="project" value="InterPro"/>
</dbReference>
<evidence type="ECO:0000256" key="3">
    <source>
        <dbReference type="ARBA" id="ARBA00023242"/>
    </source>
</evidence>
<dbReference type="KEGG" id="smo:SELMODRAFT_442384"/>
<dbReference type="HOGENOM" id="CLU_344008_0_0_1"/>
<dbReference type="Proteomes" id="UP000001514">
    <property type="component" value="Unassembled WGS sequence"/>
</dbReference>
<feature type="region of interest" description="Disordered" evidence="4">
    <location>
        <begin position="510"/>
        <end position="546"/>
    </location>
</feature>
<organism evidence="8">
    <name type="scientific">Selaginella moellendorffii</name>
    <name type="common">Spikemoss</name>
    <dbReference type="NCBI Taxonomy" id="88036"/>
    <lineage>
        <taxon>Eukaryota</taxon>
        <taxon>Viridiplantae</taxon>
        <taxon>Streptophyta</taxon>
        <taxon>Embryophyta</taxon>
        <taxon>Tracheophyta</taxon>
        <taxon>Lycopodiopsida</taxon>
        <taxon>Selaginellales</taxon>
        <taxon>Selaginellaceae</taxon>
        <taxon>Selaginella</taxon>
    </lineage>
</organism>
<evidence type="ECO:0000256" key="2">
    <source>
        <dbReference type="ARBA" id="ARBA00008122"/>
    </source>
</evidence>
<feature type="region of interest" description="Disordered" evidence="4">
    <location>
        <begin position="457"/>
        <end position="478"/>
    </location>
</feature>
<feature type="compositionally biased region" description="Low complexity" evidence="4">
    <location>
        <begin position="787"/>
        <end position="797"/>
    </location>
</feature>
<dbReference type="Pfam" id="PF08880">
    <property type="entry name" value="QLQ"/>
    <property type="match status" value="1"/>
</dbReference>
<feature type="compositionally biased region" description="Polar residues" evidence="4">
    <location>
        <begin position="772"/>
        <end position="786"/>
    </location>
</feature>
<evidence type="ECO:0000259" key="5">
    <source>
        <dbReference type="PROSITE" id="PS51666"/>
    </source>
</evidence>
<dbReference type="PROSITE" id="PS51666">
    <property type="entry name" value="QLQ"/>
    <property type="match status" value="1"/>
</dbReference>
<dbReference type="EMBL" id="GL377589">
    <property type="protein sequence ID" value="EFJ24588.1"/>
    <property type="molecule type" value="Genomic_DNA"/>
</dbReference>
<dbReference type="Pfam" id="PF08879">
    <property type="entry name" value="WRC"/>
    <property type="match status" value="1"/>
</dbReference>
<feature type="compositionally biased region" description="Low complexity" evidence="4">
    <location>
        <begin position="627"/>
        <end position="658"/>
    </location>
</feature>
<evidence type="ECO:0000259" key="6">
    <source>
        <dbReference type="PROSITE" id="PS51667"/>
    </source>
</evidence>
<feature type="region of interest" description="Disordered" evidence="4">
    <location>
        <begin position="742"/>
        <end position="817"/>
    </location>
</feature>
<dbReference type="PANTHER" id="PTHR31602">
    <property type="entry name" value="GROWTH-REGULATING FACTOR 5"/>
    <property type="match status" value="1"/>
</dbReference>
<dbReference type="InterPro" id="IPR014977">
    <property type="entry name" value="WRC_dom"/>
</dbReference>
<feature type="region of interest" description="Disordered" evidence="4">
    <location>
        <begin position="620"/>
        <end position="662"/>
    </location>
</feature>
<evidence type="ECO:0000313" key="8">
    <source>
        <dbReference type="Proteomes" id="UP000001514"/>
    </source>
</evidence>
<feature type="compositionally biased region" description="Low complexity" evidence="4">
    <location>
        <begin position="514"/>
        <end position="524"/>
    </location>
</feature>
<dbReference type="GO" id="GO:0032502">
    <property type="term" value="P:developmental process"/>
    <property type="evidence" value="ECO:0007669"/>
    <property type="project" value="InterPro"/>
</dbReference>
<comment type="similarity">
    <text evidence="2">Belongs to the GRF family.</text>
</comment>
<feature type="compositionally biased region" description="Basic residues" evidence="4">
    <location>
        <begin position="334"/>
        <end position="343"/>
    </location>
</feature>
<dbReference type="SMART" id="SM00951">
    <property type="entry name" value="QLQ"/>
    <property type="match status" value="1"/>
</dbReference>
<dbReference type="OrthoDB" id="1927209at2759"/>
<dbReference type="InterPro" id="IPR031137">
    <property type="entry name" value="GRF"/>
</dbReference>
<dbReference type="GO" id="GO:0005634">
    <property type="term" value="C:nucleus"/>
    <property type="evidence" value="ECO:0007669"/>
    <property type="project" value="UniProtKB-SubCell"/>
</dbReference>
<dbReference type="GO" id="GO:0005524">
    <property type="term" value="F:ATP binding"/>
    <property type="evidence" value="ECO:0007669"/>
    <property type="project" value="InterPro"/>
</dbReference>
<dbReference type="InterPro" id="IPR014978">
    <property type="entry name" value="Gln-Leu-Gln_QLQ"/>
</dbReference>
<feature type="region of interest" description="Disordered" evidence="4">
    <location>
        <begin position="23"/>
        <end position="135"/>
    </location>
</feature>
<proteinExistence type="inferred from homology"/>
<keyword evidence="8" id="KW-1185">Reference proteome</keyword>
<dbReference type="PANTHER" id="PTHR31602:SF8">
    <property type="entry name" value="GROWTH-REGULATING FACTOR 5"/>
    <property type="match status" value="1"/>
</dbReference>
<dbReference type="PROSITE" id="PS51667">
    <property type="entry name" value="WRC"/>
    <property type="match status" value="1"/>
</dbReference>
<dbReference type="AlphaFoldDB" id="D8RSZ9"/>
<feature type="compositionally biased region" description="Basic and acidic residues" evidence="4">
    <location>
        <begin position="60"/>
        <end position="76"/>
    </location>
</feature>
<comment type="subcellular location">
    <subcellularLocation>
        <location evidence="1">Nucleus</location>
    </subcellularLocation>
</comment>
<gene>
    <name evidence="7" type="ORF">SELMODRAFT_442384</name>
</gene>
<accession>D8RSZ9</accession>
<reference evidence="7 8" key="1">
    <citation type="journal article" date="2011" name="Science">
        <title>The Selaginella genome identifies genetic changes associated with the evolution of vascular plants.</title>
        <authorList>
            <person name="Banks J.A."/>
            <person name="Nishiyama T."/>
            <person name="Hasebe M."/>
            <person name="Bowman J.L."/>
            <person name="Gribskov M."/>
            <person name="dePamphilis C."/>
            <person name="Albert V.A."/>
            <person name="Aono N."/>
            <person name="Aoyama T."/>
            <person name="Ambrose B.A."/>
            <person name="Ashton N.W."/>
            <person name="Axtell M.J."/>
            <person name="Barker E."/>
            <person name="Barker M.S."/>
            <person name="Bennetzen J.L."/>
            <person name="Bonawitz N.D."/>
            <person name="Chapple C."/>
            <person name="Cheng C."/>
            <person name="Correa L.G."/>
            <person name="Dacre M."/>
            <person name="DeBarry J."/>
            <person name="Dreyer I."/>
            <person name="Elias M."/>
            <person name="Engstrom E.M."/>
            <person name="Estelle M."/>
            <person name="Feng L."/>
            <person name="Finet C."/>
            <person name="Floyd S.K."/>
            <person name="Frommer W.B."/>
            <person name="Fujita T."/>
            <person name="Gramzow L."/>
            <person name="Gutensohn M."/>
            <person name="Harholt J."/>
            <person name="Hattori M."/>
            <person name="Heyl A."/>
            <person name="Hirai T."/>
            <person name="Hiwatashi Y."/>
            <person name="Ishikawa M."/>
            <person name="Iwata M."/>
            <person name="Karol K.G."/>
            <person name="Koehler B."/>
            <person name="Kolukisaoglu U."/>
            <person name="Kubo M."/>
            <person name="Kurata T."/>
            <person name="Lalonde S."/>
            <person name="Li K."/>
            <person name="Li Y."/>
            <person name="Litt A."/>
            <person name="Lyons E."/>
            <person name="Manning G."/>
            <person name="Maruyama T."/>
            <person name="Michael T.P."/>
            <person name="Mikami K."/>
            <person name="Miyazaki S."/>
            <person name="Morinaga S."/>
            <person name="Murata T."/>
            <person name="Mueller-Roeber B."/>
            <person name="Nelson D.R."/>
            <person name="Obara M."/>
            <person name="Oguri Y."/>
            <person name="Olmstead R.G."/>
            <person name="Onodera N."/>
            <person name="Petersen B.L."/>
            <person name="Pils B."/>
            <person name="Prigge M."/>
            <person name="Rensing S.A."/>
            <person name="Riano-Pachon D.M."/>
            <person name="Roberts A.W."/>
            <person name="Sato Y."/>
            <person name="Scheller H.V."/>
            <person name="Schulz B."/>
            <person name="Schulz C."/>
            <person name="Shakirov E.V."/>
            <person name="Shibagaki N."/>
            <person name="Shinohara N."/>
            <person name="Shippen D.E."/>
            <person name="Soerensen I."/>
            <person name="Sotooka R."/>
            <person name="Sugimoto N."/>
            <person name="Sugita M."/>
            <person name="Sumikawa N."/>
            <person name="Tanurdzic M."/>
            <person name="Theissen G."/>
            <person name="Ulvskov P."/>
            <person name="Wakazuki S."/>
            <person name="Weng J.K."/>
            <person name="Willats W.W."/>
            <person name="Wipf D."/>
            <person name="Wolf P.G."/>
            <person name="Yang L."/>
            <person name="Zimmer A.D."/>
            <person name="Zhu Q."/>
            <person name="Mitros T."/>
            <person name="Hellsten U."/>
            <person name="Loque D."/>
            <person name="Otillar R."/>
            <person name="Salamov A."/>
            <person name="Schmutz J."/>
            <person name="Shapiro H."/>
            <person name="Lindquist E."/>
            <person name="Lucas S."/>
            <person name="Rokhsar D."/>
            <person name="Grigoriev I.V."/>
        </authorList>
    </citation>
    <scope>NUCLEOTIDE SEQUENCE [LARGE SCALE GENOMIC DNA]</scope>
</reference>
<dbReference type="GO" id="GO:0006355">
    <property type="term" value="P:regulation of DNA-templated transcription"/>
    <property type="evidence" value="ECO:0007669"/>
    <property type="project" value="InterPro"/>
</dbReference>
<feature type="compositionally biased region" description="Low complexity" evidence="4">
    <location>
        <begin position="92"/>
        <end position="101"/>
    </location>
</feature>
<keyword evidence="3" id="KW-0539">Nucleus</keyword>
<feature type="region of interest" description="Disordered" evidence="4">
    <location>
        <begin position="332"/>
        <end position="353"/>
    </location>
</feature>
<feature type="compositionally biased region" description="Low complexity" evidence="4">
    <location>
        <begin position="116"/>
        <end position="130"/>
    </location>
</feature>
<evidence type="ECO:0008006" key="9">
    <source>
        <dbReference type="Google" id="ProtNLM"/>
    </source>
</evidence>
<feature type="compositionally biased region" description="Low complexity" evidence="4">
    <location>
        <begin position="30"/>
        <end position="48"/>
    </location>
</feature>